<keyword evidence="5" id="KW-0472">Membrane</keyword>
<evidence type="ECO:0000313" key="7">
    <source>
        <dbReference type="EMBL" id="RDH82527.1"/>
    </source>
</evidence>
<comment type="caution">
    <text evidence="7">The sequence shown here is derived from an EMBL/GenBank/DDBJ whole genome shotgun (WGS) entry which is preliminary data.</text>
</comment>
<dbReference type="EMBL" id="QFXC01000011">
    <property type="protein sequence ID" value="RDH82527.1"/>
    <property type="molecule type" value="Genomic_DNA"/>
</dbReference>
<evidence type="ECO:0000256" key="5">
    <source>
        <dbReference type="SAM" id="Phobius"/>
    </source>
</evidence>
<sequence>MGSNKINNRKEKDITLPGIEKWMFQEKVKMLYQNQTQSWVISILASAIMAYLSLETHNVVAGLSWWIVFVSITLMRTWNTRRFCKVYKAGTIVNYRHWFNRFYVFTVMAGIGWGVGGFVVGSYLDSLGQVFIFIVLIGVGAAAIPLLGVVQRVMLSFQIISTIPYVIYISILLEERGIVLLCMFFLYMVGVVASIRRMDINLTQSMKLQYENSQMVDTLSESNQQLQNANEKLETLTLEDALTELHNRRYFEMQLEVEWKRESREHKILTLMVIDIDYFKLYNDTYGHAEGDVCLKTVAQVLKSCLHRSTDIIARIGGEEFVVMLPNINTEGASILAKQMQHQLHLAELTHATSPLGENVTVSIGIASVIPGENATALSLFKAADKALYKAKAKGRNQLVIGEMELQ</sequence>
<feature type="domain" description="GGDEF" evidence="6">
    <location>
        <begin position="267"/>
        <end position="404"/>
    </location>
</feature>
<name>A0A370DDZ6_9GAMM</name>
<dbReference type="InterPro" id="IPR050469">
    <property type="entry name" value="Diguanylate_Cyclase"/>
</dbReference>
<dbReference type="PROSITE" id="PS50887">
    <property type="entry name" value="GGDEF"/>
    <property type="match status" value="1"/>
</dbReference>
<dbReference type="InterPro" id="IPR000160">
    <property type="entry name" value="GGDEF_dom"/>
</dbReference>
<protein>
    <recommendedName>
        <fullName evidence="2">diguanylate cyclase</fullName>
        <ecNumber evidence="2">2.7.7.65</ecNumber>
    </recommendedName>
</protein>
<evidence type="ECO:0000313" key="8">
    <source>
        <dbReference type="Proteomes" id="UP000254266"/>
    </source>
</evidence>
<dbReference type="NCBIfam" id="TIGR00254">
    <property type="entry name" value="GGDEF"/>
    <property type="match status" value="1"/>
</dbReference>
<evidence type="ECO:0000256" key="2">
    <source>
        <dbReference type="ARBA" id="ARBA00012528"/>
    </source>
</evidence>
<dbReference type="GO" id="GO:0043709">
    <property type="term" value="P:cell adhesion involved in single-species biofilm formation"/>
    <property type="evidence" value="ECO:0007669"/>
    <property type="project" value="TreeGrafter"/>
</dbReference>
<keyword evidence="4" id="KW-0175">Coiled coil</keyword>
<gene>
    <name evidence="7" type="ORF">DIZ80_09580</name>
</gene>
<feature type="transmembrane region" description="Helical" evidence="5">
    <location>
        <begin position="102"/>
        <end position="124"/>
    </location>
</feature>
<feature type="transmembrane region" description="Helical" evidence="5">
    <location>
        <begin position="130"/>
        <end position="147"/>
    </location>
</feature>
<evidence type="ECO:0000256" key="3">
    <source>
        <dbReference type="ARBA" id="ARBA00034247"/>
    </source>
</evidence>
<dbReference type="GO" id="GO:0052621">
    <property type="term" value="F:diguanylate cyclase activity"/>
    <property type="evidence" value="ECO:0007669"/>
    <property type="project" value="UniProtKB-EC"/>
</dbReference>
<feature type="transmembrane region" description="Helical" evidence="5">
    <location>
        <begin position="177"/>
        <end position="195"/>
    </location>
</feature>
<comment type="cofactor">
    <cofactor evidence="1">
        <name>Mg(2+)</name>
        <dbReference type="ChEBI" id="CHEBI:18420"/>
    </cofactor>
</comment>
<dbReference type="EC" id="2.7.7.65" evidence="2"/>
<dbReference type="Gene3D" id="3.30.70.270">
    <property type="match status" value="1"/>
</dbReference>
<dbReference type="Pfam" id="PF00990">
    <property type="entry name" value="GGDEF"/>
    <property type="match status" value="1"/>
</dbReference>
<feature type="transmembrane region" description="Helical" evidence="5">
    <location>
        <begin position="154"/>
        <end position="171"/>
    </location>
</feature>
<feature type="coiled-coil region" evidence="4">
    <location>
        <begin position="212"/>
        <end position="239"/>
    </location>
</feature>
<feature type="transmembrane region" description="Helical" evidence="5">
    <location>
        <begin position="60"/>
        <end position="78"/>
    </location>
</feature>
<dbReference type="InterPro" id="IPR029787">
    <property type="entry name" value="Nucleotide_cyclase"/>
</dbReference>
<dbReference type="GO" id="GO:0005886">
    <property type="term" value="C:plasma membrane"/>
    <property type="evidence" value="ECO:0007669"/>
    <property type="project" value="TreeGrafter"/>
</dbReference>
<accession>A0A370DDZ6</accession>
<dbReference type="AlphaFoldDB" id="A0A370DDZ6"/>
<dbReference type="SMART" id="SM00267">
    <property type="entry name" value="GGDEF"/>
    <property type="match status" value="1"/>
</dbReference>
<feature type="transmembrane region" description="Helical" evidence="5">
    <location>
        <begin position="36"/>
        <end position="54"/>
    </location>
</feature>
<keyword evidence="5" id="KW-0812">Transmembrane</keyword>
<dbReference type="FunFam" id="3.30.70.270:FF:000001">
    <property type="entry name" value="Diguanylate cyclase domain protein"/>
    <property type="match status" value="1"/>
</dbReference>
<keyword evidence="5" id="KW-1133">Transmembrane helix</keyword>
<organism evidence="7 8">
    <name type="scientific">endosymbiont of Galathealinum brachiosum</name>
    <dbReference type="NCBI Taxonomy" id="2200906"/>
    <lineage>
        <taxon>Bacteria</taxon>
        <taxon>Pseudomonadati</taxon>
        <taxon>Pseudomonadota</taxon>
        <taxon>Gammaproteobacteria</taxon>
        <taxon>sulfur-oxidizing symbionts</taxon>
    </lineage>
</organism>
<evidence type="ECO:0000256" key="4">
    <source>
        <dbReference type="SAM" id="Coils"/>
    </source>
</evidence>
<comment type="catalytic activity">
    <reaction evidence="3">
        <text>2 GTP = 3',3'-c-di-GMP + 2 diphosphate</text>
        <dbReference type="Rhea" id="RHEA:24898"/>
        <dbReference type="ChEBI" id="CHEBI:33019"/>
        <dbReference type="ChEBI" id="CHEBI:37565"/>
        <dbReference type="ChEBI" id="CHEBI:58805"/>
        <dbReference type="EC" id="2.7.7.65"/>
    </reaction>
</comment>
<dbReference type="SUPFAM" id="SSF55073">
    <property type="entry name" value="Nucleotide cyclase"/>
    <property type="match status" value="1"/>
</dbReference>
<dbReference type="PANTHER" id="PTHR45138">
    <property type="entry name" value="REGULATORY COMPONENTS OF SENSORY TRANSDUCTION SYSTEM"/>
    <property type="match status" value="1"/>
</dbReference>
<proteinExistence type="predicted"/>
<evidence type="ECO:0000256" key="1">
    <source>
        <dbReference type="ARBA" id="ARBA00001946"/>
    </source>
</evidence>
<dbReference type="GO" id="GO:1902201">
    <property type="term" value="P:negative regulation of bacterial-type flagellum-dependent cell motility"/>
    <property type="evidence" value="ECO:0007669"/>
    <property type="project" value="TreeGrafter"/>
</dbReference>
<dbReference type="Proteomes" id="UP000254266">
    <property type="component" value="Unassembled WGS sequence"/>
</dbReference>
<dbReference type="CDD" id="cd01949">
    <property type="entry name" value="GGDEF"/>
    <property type="match status" value="1"/>
</dbReference>
<dbReference type="PANTHER" id="PTHR45138:SF9">
    <property type="entry name" value="DIGUANYLATE CYCLASE DGCM-RELATED"/>
    <property type="match status" value="1"/>
</dbReference>
<evidence type="ECO:0000259" key="6">
    <source>
        <dbReference type="PROSITE" id="PS50887"/>
    </source>
</evidence>
<reference evidence="7 8" key="1">
    <citation type="journal article" date="2018" name="ISME J.">
        <title>Endosymbiont genomes yield clues of tubeworm success.</title>
        <authorList>
            <person name="Li Y."/>
            <person name="Liles M.R."/>
            <person name="Halanych K.M."/>
        </authorList>
    </citation>
    <scope>NUCLEOTIDE SEQUENCE [LARGE SCALE GENOMIC DNA]</scope>
    <source>
        <strain evidence="7">A1464</strain>
    </source>
</reference>
<keyword evidence="8" id="KW-1185">Reference proteome</keyword>
<dbReference type="InterPro" id="IPR043128">
    <property type="entry name" value="Rev_trsase/Diguanyl_cyclase"/>
</dbReference>